<keyword evidence="3" id="KW-0540">Nuclease</keyword>
<dbReference type="Pfam" id="PF03372">
    <property type="entry name" value="Exo_endo_phos"/>
    <property type="match status" value="1"/>
</dbReference>
<evidence type="ECO:0000256" key="1">
    <source>
        <dbReference type="SAM" id="MobiDB-lite"/>
    </source>
</evidence>
<dbReference type="GO" id="GO:0004527">
    <property type="term" value="F:exonuclease activity"/>
    <property type="evidence" value="ECO:0007669"/>
    <property type="project" value="UniProtKB-KW"/>
</dbReference>
<organism evidence="3 4">
    <name type="scientific">Humibacillus xanthopallidus</name>
    <dbReference type="NCBI Taxonomy" id="412689"/>
    <lineage>
        <taxon>Bacteria</taxon>
        <taxon>Bacillati</taxon>
        <taxon>Actinomycetota</taxon>
        <taxon>Actinomycetes</taxon>
        <taxon>Micrococcales</taxon>
        <taxon>Intrasporangiaceae</taxon>
        <taxon>Humibacillus</taxon>
    </lineage>
</organism>
<dbReference type="InterPro" id="IPR036691">
    <property type="entry name" value="Endo/exonu/phosph_ase_sf"/>
</dbReference>
<dbReference type="AlphaFoldDB" id="A0A543PSI9"/>
<dbReference type="SUPFAM" id="SSF56219">
    <property type="entry name" value="DNase I-like"/>
    <property type="match status" value="1"/>
</dbReference>
<dbReference type="RefSeq" id="WP_141819000.1">
    <property type="nucleotide sequence ID" value="NZ_BAAAQC010000012.1"/>
</dbReference>
<evidence type="ECO:0000313" key="4">
    <source>
        <dbReference type="Proteomes" id="UP000320085"/>
    </source>
</evidence>
<evidence type="ECO:0000313" key="3">
    <source>
        <dbReference type="EMBL" id="TQN47025.1"/>
    </source>
</evidence>
<dbReference type="Proteomes" id="UP000320085">
    <property type="component" value="Unassembled WGS sequence"/>
</dbReference>
<protein>
    <submittedName>
        <fullName evidence="3">Endonuclease/exonuclease/phosphatase family metal-dependent hydrolase</fullName>
    </submittedName>
</protein>
<sequence length="276" mass="29678">MTHDETEPVAPRRGGDDEHERLAMTSTTLTVATANTCTGDLLRTPGGLEPFRAAGAGLVGLQEVFGVTEAQLRAALGEVGLALTHWHAPAGLVLAHDPQVAAPVGEPVVTTLKAAGPLLRISDHWHERGMVSAAFETEAGPLTLSTAHLIVFARAHARTKQVRALRAALQQEPLSRGPHVLTGDMNHYPRPAAADRAMHEAGGLTHVPLHEPTWRISGSKHEWMARLAATATRRDLASFDAQLDVVLYRDLRLLDSAVFDIASDHRAVVCDFELEG</sequence>
<name>A0A543PSI9_9MICO</name>
<feature type="region of interest" description="Disordered" evidence="1">
    <location>
        <begin position="1"/>
        <end position="20"/>
    </location>
</feature>
<keyword evidence="3" id="KW-0378">Hydrolase</keyword>
<comment type="caution">
    <text evidence="3">The sequence shown here is derived from an EMBL/GenBank/DDBJ whole genome shotgun (WGS) entry which is preliminary data.</text>
</comment>
<evidence type="ECO:0000259" key="2">
    <source>
        <dbReference type="Pfam" id="PF03372"/>
    </source>
</evidence>
<accession>A0A543PSI9</accession>
<dbReference type="OrthoDB" id="2340043at2"/>
<feature type="domain" description="Endonuclease/exonuclease/phosphatase" evidence="2">
    <location>
        <begin position="54"/>
        <end position="265"/>
    </location>
</feature>
<dbReference type="EMBL" id="VFQF01000001">
    <property type="protein sequence ID" value="TQN47025.1"/>
    <property type="molecule type" value="Genomic_DNA"/>
</dbReference>
<gene>
    <name evidence="3" type="ORF">FHX52_0115</name>
</gene>
<keyword evidence="3" id="KW-0269">Exonuclease</keyword>
<proteinExistence type="predicted"/>
<dbReference type="Gene3D" id="3.60.10.10">
    <property type="entry name" value="Endonuclease/exonuclease/phosphatase"/>
    <property type="match status" value="1"/>
</dbReference>
<dbReference type="InterPro" id="IPR005135">
    <property type="entry name" value="Endo/exonuclease/phosphatase"/>
</dbReference>
<reference evidence="3 4" key="1">
    <citation type="submission" date="2019-06" db="EMBL/GenBank/DDBJ databases">
        <title>Sequencing the genomes of 1000 actinobacteria strains.</title>
        <authorList>
            <person name="Klenk H.-P."/>
        </authorList>
    </citation>
    <scope>NUCLEOTIDE SEQUENCE [LARGE SCALE GENOMIC DNA]</scope>
    <source>
        <strain evidence="3 4">DSM 21776</strain>
    </source>
</reference>
<keyword evidence="3" id="KW-0255">Endonuclease</keyword>
<dbReference type="GO" id="GO:0004519">
    <property type="term" value="F:endonuclease activity"/>
    <property type="evidence" value="ECO:0007669"/>
    <property type="project" value="UniProtKB-KW"/>
</dbReference>